<reference evidence="1" key="1">
    <citation type="submission" date="2021-03" db="EMBL/GenBank/DDBJ databases">
        <title>Genome sequencing and assembly of Tianweitania sediminis.</title>
        <authorList>
            <person name="Chhetri G."/>
        </authorList>
    </citation>
    <scope>NUCLEOTIDE SEQUENCE</scope>
    <source>
        <strain evidence="1">Z8</strain>
    </source>
</reference>
<gene>
    <name evidence="1" type="ORF">J5Y06_18530</name>
</gene>
<accession>A0A8J7R680</accession>
<dbReference type="EMBL" id="JAGIYY010000008">
    <property type="protein sequence ID" value="MBP0440650.1"/>
    <property type="molecule type" value="Genomic_DNA"/>
</dbReference>
<proteinExistence type="predicted"/>
<keyword evidence="2" id="KW-1185">Reference proteome</keyword>
<evidence type="ECO:0000313" key="2">
    <source>
        <dbReference type="Proteomes" id="UP000666240"/>
    </source>
</evidence>
<protein>
    <submittedName>
        <fullName evidence="1">Uncharacterized protein</fullName>
    </submittedName>
</protein>
<dbReference type="Proteomes" id="UP000666240">
    <property type="component" value="Unassembled WGS sequence"/>
</dbReference>
<comment type="caution">
    <text evidence="1">The sequence shown here is derived from an EMBL/GenBank/DDBJ whole genome shotgun (WGS) entry which is preliminary data.</text>
</comment>
<dbReference type="AlphaFoldDB" id="A0A8J7R680"/>
<name>A0A8J7R680_9HYPH</name>
<sequence>MATLQVQIQCPKTGAWSGLTTFRYDEGINRDINRRHAIQSARLSASNWTRNYDTFAAMKTRIVETVIGRGAEVLS</sequence>
<dbReference type="RefSeq" id="WP_209336670.1">
    <property type="nucleotide sequence ID" value="NZ_JAGIYY010000008.1"/>
</dbReference>
<organism evidence="1 2">
    <name type="scientific">Tianweitania sediminis</name>
    <dbReference type="NCBI Taxonomy" id="1502156"/>
    <lineage>
        <taxon>Bacteria</taxon>
        <taxon>Pseudomonadati</taxon>
        <taxon>Pseudomonadota</taxon>
        <taxon>Alphaproteobacteria</taxon>
        <taxon>Hyphomicrobiales</taxon>
        <taxon>Phyllobacteriaceae</taxon>
        <taxon>Tianweitania</taxon>
    </lineage>
</organism>
<evidence type="ECO:0000313" key="1">
    <source>
        <dbReference type="EMBL" id="MBP0440650.1"/>
    </source>
</evidence>